<sequence length="574" mass="62229">MLERLLQWRRAHLGGLSLPGLVLAVLWYIAAYTPSLLPRPWWLQGLIAAVCAVLGYAVGYLVGVLWKWLARWLGLRITIAPRRARALLWLLVAVEVVALLAFPFATVEWQHYVRQYVGQPPAGWWYPVGSTLVAVVTFALLISIWRLIADVADWFLARLRSRFIADALARLLASGLTVLTVVAVTNYVVVPAVEIIVDTSADRVNRTQPAGMSAPTSPLRSGGPGSPQAWDSLGQDGAIYVASGPDAAAIARVTGRSAKEPIRVFAGNHDPIPATVDKVLAELDRTGAWDRRAILLASATSTGYLNLWACSTFEHLLDGDTAIASLAYSDLPSAFGLLWGHEEPPTAARALLDAVRSRLDAMPADRRPTLYLTGESLGAYGGDAAFDSPAQMLAQADGAAFDSPAQMLAQADGAVWSGTPAFAPNRIELTAQRNPGSTQVAPVVDNGEHFRFVGAPAQLTADQFGRPLGQWSFPRVAYLQHPSDPVAWWSPSLLFETPPWLQETRLDNPMAQMSWTPIVTFYQLSADMLVSNEVPGGFGHRYYGADMVPAWAAVLGDERSEAELDPIIDAVGRR</sequence>
<reference evidence="5 6" key="1">
    <citation type="submission" date="2012-08" db="EMBL/GenBank/DDBJ databases">
        <title>Whole genome shotgun sequence of Kineosphaera limosa NBRC 100340.</title>
        <authorList>
            <person name="Yoshida I."/>
            <person name="Isaki S."/>
            <person name="Hosoyama A."/>
            <person name="Tsuchikane K."/>
            <person name="Katsumata H."/>
            <person name="Ando Y."/>
            <person name="Ohji S."/>
            <person name="Hamada M."/>
            <person name="Tamura T."/>
            <person name="Yamazoe A."/>
            <person name="Yamazaki S."/>
            <person name="Fujita N."/>
        </authorList>
    </citation>
    <scope>NUCLEOTIDE SEQUENCE [LARGE SCALE GENOMIC DNA]</scope>
    <source>
        <strain evidence="5 6">NBRC 100340</strain>
    </source>
</reference>
<dbReference type="ESTHER" id="9mico-k6xar4">
    <property type="family name" value="Abhydrolase_9"/>
</dbReference>
<feature type="transmembrane region" description="Helical" evidence="2">
    <location>
        <begin position="124"/>
        <end position="148"/>
    </location>
</feature>
<dbReference type="Pfam" id="PF15420">
    <property type="entry name" value="Abhydrolase_9_N"/>
    <property type="match status" value="1"/>
</dbReference>
<proteinExistence type="predicted"/>
<evidence type="ECO:0000313" key="6">
    <source>
        <dbReference type="Proteomes" id="UP000008366"/>
    </source>
</evidence>
<protein>
    <recommendedName>
        <fullName evidence="7">Transmembrane protein</fullName>
    </recommendedName>
</protein>
<dbReference type="InterPro" id="IPR027788">
    <property type="entry name" value="Alpha/beta-hydrolase_N_dom"/>
</dbReference>
<gene>
    <name evidence="5" type="ORF">KILIM_029_00030</name>
</gene>
<dbReference type="AlphaFoldDB" id="K6XAR4"/>
<dbReference type="RefSeq" id="WP_006592426.1">
    <property type="nucleotide sequence ID" value="NZ_BAHD01000029.1"/>
</dbReference>
<dbReference type="STRING" id="1184609.KILIM_029_00030"/>
<evidence type="ECO:0000259" key="4">
    <source>
        <dbReference type="Pfam" id="PF15420"/>
    </source>
</evidence>
<evidence type="ECO:0000259" key="3">
    <source>
        <dbReference type="Pfam" id="PF10081"/>
    </source>
</evidence>
<dbReference type="eggNOG" id="COG4425">
    <property type="taxonomic scope" value="Bacteria"/>
</dbReference>
<keyword evidence="2" id="KW-0812">Transmembrane</keyword>
<evidence type="ECO:0000256" key="2">
    <source>
        <dbReference type="SAM" id="Phobius"/>
    </source>
</evidence>
<evidence type="ECO:0008006" key="7">
    <source>
        <dbReference type="Google" id="ProtNLM"/>
    </source>
</evidence>
<dbReference type="OrthoDB" id="4397445at2"/>
<comment type="caution">
    <text evidence="5">The sequence shown here is derived from an EMBL/GenBank/DDBJ whole genome shotgun (WGS) entry which is preliminary data.</text>
</comment>
<evidence type="ECO:0000256" key="1">
    <source>
        <dbReference type="SAM" id="MobiDB-lite"/>
    </source>
</evidence>
<feature type="transmembrane region" description="Helical" evidence="2">
    <location>
        <begin position="42"/>
        <end position="66"/>
    </location>
</feature>
<feature type="region of interest" description="Disordered" evidence="1">
    <location>
        <begin position="206"/>
        <end position="227"/>
    </location>
</feature>
<evidence type="ECO:0000313" key="5">
    <source>
        <dbReference type="EMBL" id="GAB95894.1"/>
    </source>
</evidence>
<feature type="compositionally biased region" description="Polar residues" evidence="1">
    <location>
        <begin position="206"/>
        <end position="219"/>
    </location>
</feature>
<dbReference type="Proteomes" id="UP000008366">
    <property type="component" value="Unassembled WGS sequence"/>
</dbReference>
<accession>K6XAR4</accession>
<feature type="domain" description="Alpha/beta-hydrolase catalytic" evidence="3">
    <location>
        <begin position="400"/>
        <end position="559"/>
    </location>
</feature>
<keyword evidence="6" id="KW-1185">Reference proteome</keyword>
<dbReference type="Pfam" id="PF10081">
    <property type="entry name" value="Abhydrolase_9"/>
    <property type="match status" value="1"/>
</dbReference>
<feature type="transmembrane region" description="Helical" evidence="2">
    <location>
        <begin position="168"/>
        <end position="190"/>
    </location>
</feature>
<dbReference type="EMBL" id="BAHD01000029">
    <property type="protein sequence ID" value="GAB95894.1"/>
    <property type="molecule type" value="Genomic_DNA"/>
</dbReference>
<feature type="transmembrane region" description="Helical" evidence="2">
    <location>
        <begin position="12"/>
        <end position="30"/>
    </location>
</feature>
<feature type="transmembrane region" description="Helical" evidence="2">
    <location>
        <begin position="86"/>
        <end position="104"/>
    </location>
</feature>
<feature type="domain" description="Alpha/beta-hydrolase N-terminal" evidence="4">
    <location>
        <begin position="33"/>
        <end position="245"/>
    </location>
</feature>
<dbReference type="InterPro" id="IPR027787">
    <property type="entry name" value="Alpha/beta-hydrolase_catalytic"/>
</dbReference>
<keyword evidence="2" id="KW-0472">Membrane</keyword>
<keyword evidence="2" id="KW-1133">Transmembrane helix</keyword>
<organism evidence="5 6">
    <name type="scientific">Kineosphaera limosa NBRC 100340</name>
    <dbReference type="NCBI Taxonomy" id="1184609"/>
    <lineage>
        <taxon>Bacteria</taxon>
        <taxon>Bacillati</taxon>
        <taxon>Actinomycetota</taxon>
        <taxon>Actinomycetes</taxon>
        <taxon>Micrococcales</taxon>
        <taxon>Dermatophilaceae</taxon>
        <taxon>Kineosphaera</taxon>
    </lineage>
</organism>
<name>K6XAR4_9MICO</name>